<evidence type="ECO:0000313" key="1">
    <source>
        <dbReference type="EMBL" id="GJT44189.1"/>
    </source>
</evidence>
<evidence type="ECO:0000313" key="2">
    <source>
        <dbReference type="Proteomes" id="UP001151760"/>
    </source>
</evidence>
<proteinExistence type="predicted"/>
<organism evidence="1 2">
    <name type="scientific">Tanacetum coccineum</name>
    <dbReference type="NCBI Taxonomy" id="301880"/>
    <lineage>
        <taxon>Eukaryota</taxon>
        <taxon>Viridiplantae</taxon>
        <taxon>Streptophyta</taxon>
        <taxon>Embryophyta</taxon>
        <taxon>Tracheophyta</taxon>
        <taxon>Spermatophyta</taxon>
        <taxon>Magnoliopsida</taxon>
        <taxon>eudicotyledons</taxon>
        <taxon>Gunneridae</taxon>
        <taxon>Pentapetalae</taxon>
        <taxon>asterids</taxon>
        <taxon>campanulids</taxon>
        <taxon>Asterales</taxon>
        <taxon>Asteraceae</taxon>
        <taxon>Asteroideae</taxon>
        <taxon>Anthemideae</taxon>
        <taxon>Anthemidinae</taxon>
        <taxon>Tanacetum</taxon>
    </lineage>
</organism>
<name>A0ABQ5E3L2_9ASTR</name>
<reference evidence="1" key="1">
    <citation type="journal article" date="2022" name="Int. J. Mol. Sci.">
        <title>Draft Genome of Tanacetum Coccineum: Genomic Comparison of Closely Related Tanacetum-Family Plants.</title>
        <authorList>
            <person name="Yamashiro T."/>
            <person name="Shiraishi A."/>
            <person name="Nakayama K."/>
            <person name="Satake H."/>
        </authorList>
    </citation>
    <scope>NUCLEOTIDE SEQUENCE</scope>
</reference>
<comment type="caution">
    <text evidence="1">The sequence shown here is derived from an EMBL/GenBank/DDBJ whole genome shotgun (WGS) entry which is preliminary data.</text>
</comment>
<dbReference type="Gene3D" id="2.40.50.140">
    <property type="entry name" value="Nucleic acid-binding proteins"/>
    <property type="match status" value="1"/>
</dbReference>
<accession>A0ABQ5E3L2</accession>
<keyword evidence="2" id="KW-1185">Reference proteome</keyword>
<dbReference type="EMBL" id="BQNB010015792">
    <property type="protein sequence ID" value="GJT44189.1"/>
    <property type="molecule type" value="Genomic_DNA"/>
</dbReference>
<dbReference type="Proteomes" id="UP001151760">
    <property type="component" value="Unassembled WGS sequence"/>
</dbReference>
<gene>
    <name evidence="1" type="ORF">Tco_0952904</name>
</gene>
<dbReference type="InterPro" id="IPR012340">
    <property type="entry name" value="NA-bd_OB-fold"/>
</dbReference>
<feature type="non-terminal residue" evidence="1">
    <location>
        <position position="1"/>
    </location>
</feature>
<reference evidence="1" key="2">
    <citation type="submission" date="2022-01" db="EMBL/GenBank/DDBJ databases">
        <authorList>
            <person name="Yamashiro T."/>
            <person name="Shiraishi A."/>
            <person name="Satake H."/>
            <person name="Nakayama K."/>
        </authorList>
    </citation>
    <scope>NUCLEOTIDE SEQUENCE</scope>
</reference>
<protein>
    <submittedName>
        <fullName evidence="1">Uncharacterized protein</fullName>
    </submittedName>
</protein>
<sequence>NDKDRKIPPISDVDSMYKISFFKLTTVTRIELFDNNTRSFILEPYNHLLDPIQHQYYETDAVGIGIGDIVPIMFAAGKKICRTVVVEDVDKWDEYAYKREAMRHVVFILQLAKVKYWDGTPAIHNALFGTKIYVNREIPKIVAFRTRVQEHEGYVKEMVSGIRDSEPVIVRLIDQAQRLWFCSIIYLFKAFLAYRLGMKAYRGVRENRLGIDEETRYRP</sequence>